<dbReference type="NCBIfam" id="TIGR03122">
    <property type="entry name" value="one_C_dehyd_C"/>
    <property type="match status" value="1"/>
</dbReference>
<evidence type="ECO:0000256" key="3">
    <source>
        <dbReference type="ARBA" id="ARBA00048228"/>
    </source>
</evidence>
<dbReference type="KEGG" id="mpi:Mpet_2466"/>
<name>E1REG7_METP4</name>
<dbReference type="GO" id="GO:0018493">
    <property type="term" value="F:formylmethanofuran dehydrogenase activity"/>
    <property type="evidence" value="ECO:0007669"/>
    <property type="project" value="UniProtKB-EC"/>
</dbReference>
<comment type="catalytic activity">
    <reaction evidence="3">
        <text>N-formylmethanofuran + 2 oxidized [2Fe-2S]-[ferredoxin] + H2O = methanofuran + 2 reduced [2Fe-2S]-[ferredoxin] + CO2 + H(+)</text>
        <dbReference type="Rhea" id="RHEA:19841"/>
        <dbReference type="Rhea" id="RHEA-COMP:10000"/>
        <dbReference type="Rhea" id="RHEA-COMP:10001"/>
        <dbReference type="ChEBI" id="CHEBI:15377"/>
        <dbReference type="ChEBI" id="CHEBI:15378"/>
        <dbReference type="ChEBI" id="CHEBI:16526"/>
        <dbReference type="ChEBI" id="CHEBI:33737"/>
        <dbReference type="ChEBI" id="CHEBI:33738"/>
        <dbReference type="ChEBI" id="CHEBI:57727"/>
        <dbReference type="ChEBI" id="CHEBI:58151"/>
        <dbReference type="EC" id="1.2.7.12"/>
    </reaction>
</comment>
<dbReference type="UniPathway" id="UPA00640">
    <property type="reaction ID" value="UER00692"/>
</dbReference>
<dbReference type="PANTHER" id="PTHR39673:SF5">
    <property type="entry name" value="TUNGSTEN-CONTAINING FORMYLMETHANOFURAN DEHYDROGENASE 2 SUBUNIT C"/>
    <property type="match status" value="1"/>
</dbReference>
<dbReference type="SUPFAM" id="SSF69336">
    <property type="entry name" value="Alpha subunit of glutamate synthase, C-terminal domain"/>
    <property type="match status" value="1"/>
</dbReference>
<dbReference type="AlphaFoldDB" id="E1REG7"/>
<evidence type="ECO:0000313" key="4">
    <source>
        <dbReference type="EMBL" id="ADN37210.1"/>
    </source>
</evidence>
<proteinExistence type="predicted"/>
<protein>
    <recommendedName>
        <fullName evidence="2">formylmethanofuran dehydrogenase</fullName>
        <ecNumber evidence="2">1.2.7.12</ecNumber>
    </recommendedName>
</protein>
<organism evidence="4 5">
    <name type="scientific">Methanolacinia petrolearia (strain DSM 11571 / OCM 486 / SEBR 4847)</name>
    <name type="common">Methanoplanus petrolearius</name>
    <dbReference type="NCBI Taxonomy" id="679926"/>
    <lineage>
        <taxon>Archaea</taxon>
        <taxon>Methanobacteriati</taxon>
        <taxon>Methanobacteriota</taxon>
        <taxon>Stenosarchaea group</taxon>
        <taxon>Methanomicrobia</taxon>
        <taxon>Methanomicrobiales</taxon>
        <taxon>Methanomicrobiaceae</taxon>
        <taxon>Methanolacinia</taxon>
    </lineage>
</organism>
<comment type="pathway">
    <text evidence="1">One-carbon metabolism; methanogenesis from CO(2); 5,10-methenyl-5,6,7,8-tetrahydromethanopterin from CO(2): step 1/3.</text>
</comment>
<dbReference type="Gene3D" id="2.160.20.60">
    <property type="entry name" value="Glutamate synthase, alpha subunit, C-terminal domain"/>
    <property type="match status" value="2"/>
</dbReference>
<dbReference type="OrthoDB" id="106216at2157"/>
<evidence type="ECO:0000313" key="5">
    <source>
        <dbReference type="Proteomes" id="UP000006565"/>
    </source>
</evidence>
<dbReference type="HOGENOM" id="CLU_072248_0_0_2"/>
<dbReference type="eggNOG" id="arCOG00097">
    <property type="taxonomic scope" value="Archaea"/>
</dbReference>
<dbReference type="Proteomes" id="UP000006565">
    <property type="component" value="Chromosome"/>
</dbReference>
<evidence type="ECO:0000256" key="2">
    <source>
        <dbReference type="ARBA" id="ARBA00012692"/>
    </source>
</evidence>
<dbReference type="GO" id="GO:0046914">
    <property type="term" value="F:transition metal ion binding"/>
    <property type="evidence" value="ECO:0007669"/>
    <property type="project" value="InterPro"/>
</dbReference>
<keyword evidence="5" id="KW-1185">Reference proteome</keyword>
<sequence>MSTVTITAKGAHELYLEAYNVTPDAFAGKTPAEIAEIECHEGNYKGTLGEYFDIAGAAGATAEETTIIVKGDCKKIKRIGQKMSAGNVIIEGDCDMYIGGWMQGGKLLVKGNVDSFCGIAMAGGELTVEGDAQNHVGSAYRGDWRGMTGGVLRVKGSVGNDVGTFINGGTIIIEGDAFIHVSTHGEGGTVIVKGNVEGRVGGQMVKGDVYVFGDIKYMMPGFKYVDEVEAEVDGETAKFAHYIGDLGERHPKRKGQIVYGNIYKKL</sequence>
<dbReference type="EMBL" id="CP002117">
    <property type="protein sequence ID" value="ADN37210.1"/>
    <property type="molecule type" value="Genomic_DNA"/>
</dbReference>
<evidence type="ECO:0000256" key="1">
    <source>
        <dbReference type="ARBA" id="ARBA00004830"/>
    </source>
</evidence>
<dbReference type="EC" id="1.2.7.12" evidence="2"/>
<dbReference type="RefSeq" id="WP_013330387.1">
    <property type="nucleotide sequence ID" value="NC_014507.1"/>
</dbReference>
<dbReference type="PANTHER" id="PTHR39673">
    <property type="entry name" value="TUNGSTEN FORMYLMETHANOFURAN DEHYDROGENASE, SUBUNIT C (FWDC)"/>
    <property type="match status" value="1"/>
</dbReference>
<reference evidence="4 5" key="1">
    <citation type="journal article" date="2010" name="Stand. Genomic Sci.">
        <title>Complete genome sequence of Methanoplanus petrolearius type strain (SEBR 4847).</title>
        <authorList>
            <person name="Brambilla E."/>
            <person name="Djao O.D."/>
            <person name="Daligault H."/>
            <person name="Lapidus A."/>
            <person name="Lucas S."/>
            <person name="Hammon N."/>
            <person name="Nolan M."/>
            <person name="Tice H."/>
            <person name="Cheng J.F."/>
            <person name="Han C."/>
            <person name="Tapia R."/>
            <person name="Goodwin L."/>
            <person name="Pitluck S."/>
            <person name="Liolios K."/>
            <person name="Ivanova N."/>
            <person name="Mavromatis K."/>
            <person name="Mikhailova N."/>
            <person name="Pati A."/>
            <person name="Chen A."/>
            <person name="Palaniappan K."/>
            <person name="Land M."/>
            <person name="Hauser L."/>
            <person name="Chang Y.J."/>
            <person name="Jeffries C.D."/>
            <person name="Rohde M."/>
            <person name="Spring S."/>
            <person name="Sikorski J."/>
            <person name="Goker M."/>
            <person name="Woyke T."/>
            <person name="Bristow J."/>
            <person name="Eisen J.A."/>
            <person name="Markowitz V."/>
            <person name="Hugenholtz P."/>
            <person name="Kyrpides N.C."/>
            <person name="Klenk H.P."/>
        </authorList>
    </citation>
    <scope>NUCLEOTIDE SEQUENCE [LARGE SCALE GENOMIC DNA]</scope>
    <source>
        <strain evidence="5">DSM 11571 / OCM 486 / SEBR 4847</strain>
    </source>
</reference>
<dbReference type="InterPro" id="IPR017550">
    <property type="entry name" value="Formylmethanofuran_DH_suC"/>
</dbReference>
<dbReference type="GeneID" id="9744959"/>
<keyword evidence="4" id="KW-0560">Oxidoreductase</keyword>
<gene>
    <name evidence="4" type="ordered locus">Mpet_2466</name>
</gene>
<dbReference type="STRING" id="679926.Mpet_2466"/>
<accession>E1REG7</accession>
<dbReference type="InterPro" id="IPR036485">
    <property type="entry name" value="Glu_synth_asu_C_sf"/>
</dbReference>
<dbReference type="GO" id="GO:0019386">
    <property type="term" value="P:methanogenesis, from carbon dioxide"/>
    <property type="evidence" value="ECO:0007669"/>
    <property type="project" value="UniProtKB-UniPathway"/>
</dbReference>